<dbReference type="AlphaFoldDB" id="A0A0E9XEP0"/>
<feature type="compositionally biased region" description="Low complexity" evidence="1">
    <location>
        <begin position="64"/>
        <end position="78"/>
    </location>
</feature>
<sequence>MVMQNSMMKYMTSIGQKTGTLKASKNVQIIAMTMPLVAECQNLNSGNLRMKGLNSSFCFVGKAGPSSGSSNSDGSTFGDRNAMNRLRW</sequence>
<dbReference type="EMBL" id="GBXM01008419">
    <property type="protein sequence ID" value="JAI00159.1"/>
    <property type="molecule type" value="Transcribed_RNA"/>
</dbReference>
<feature type="region of interest" description="Disordered" evidence="1">
    <location>
        <begin position="64"/>
        <end position="88"/>
    </location>
</feature>
<evidence type="ECO:0000313" key="2">
    <source>
        <dbReference type="EMBL" id="JAI00159.1"/>
    </source>
</evidence>
<reference evidence="2" key="1">
    <citation type="submission" date="2014-11" db="EMBL/GenBank/DDBJ databases">
        <authorList>
            <person name="Amaro Gonzalez C."/>
        </authorList>
    </citation>
    <scope>NUCLEOTIDE SEQUENCE</scope>
</reference>
<reference evidence="2" key="2">
    <citation type="journal article" date="2015" name="Fish Shellfish Immunol.">
        <title>Early steps in the European eel (Anguilla anguilla)-Vibrio vulnificus interaction in the gills: Role of the RtxA13 toxin.</title>
        <authorList>
            <person name="Callol A."/>
            <person name="Pajuelo D."/>
            <person name="Ebbesson L."/>
            <person name="Teles M."/>
            <person name="MacKenzie S."/>
            <person name="Amaro C."/>
        </authorList>
    </citation>
    <scope>NUCLEOTIDE SEQUENCE</scope>
</reference>
<name>A0A0E9XEP0_ANGAN</name>
<evidence type="ECO:0000256" key="1">
    <source>
        <dbReference type="SAM" id="MobiDB-lite"/>
    </source>
</evidence>
<organism evidence="2">
    <name type="scientific">Anguilla anguilla</name>
    <name type="common">European freshwater eel</name>
    <name type="synonym">Muraena anguilla</name>
    <dbReference type="NCBI Taxonomy" id="7936"/>
    <lineage>
        <taxon>Eukaryota</taxon>
        <taxon>Metazoa</taxon>
        <taxon>Chordata</taxon>
        <taxon>Craniata</taxon>
        <taxon>Vertebrata</taxon>
        <taxon>Euteleostomi</taxon>
        <taxon>Actinopterygii</taxon>
        <taxon>Neopterygii</taxon>
        <taxon>Teleostei</taxon>
        <taxon>Anguilliformes</taxon>
        <taxon>Anguillidae</taxon>
        <taxon>Anguilla</taxon>
    </lineage>
</organism>
<protein>
    <submittedName>
        <fullName evidence="2">Uncharacterized protein</fullName>
    </submittedName>
</protein>
<accession>A0A0E9XEP0</accession>
<proteinExistence type="predicted"/>